<dbReference type="RefSeq" id="WP_039217511.1">
    <property type="nucleotide sequence ID" value="NZ_JWLW01000007.1"/>
</dbReference>
<evidence type="ECO:0000313" key="4">
    <source>
        <dbReference type="EMBL" id="KHT55599.1"/>
    </source>
</evidence>
<dbReference type="PROSITE" id="PS51257">
    <property type="entry name" value="PROKAR_LIPOPROTEIN"/>
    <property type="match status" value="1"/>
</dbReference>
<evidence type="ECO:0000256" key="1">
    <source>
        <dbReference type="ARBA" id="ARBA00038420"/>
    </source>
</evidence>
<feature type="domain" description="LysM" evidence="3">
    <location>
        <begin position="47"/>
        <end position="91"/>
    </location>
</feature>
<dbReference type="PANTHER" id="PTHR21666:SF263">
    <property type="entry name" value="MUREIN HYDROLASE ACTIVATOR NLPD"/>
    <property type="match status" value="1"/>
</dbReference>
<dbReference type="Pfam" id="PF01476">
    <property type="entry name" value="LysM"/>
    <property type="match status" value="1"/>
</dbReference>
<dbReference type="Gene3D" id="3.10.350.10">
    <property type="entry name" value="LysM domain"/>
    <property type="match status" value="1"/>
</dbReference>
<dbReference type="EMBL" id="JWLW01000007">
    <property type="protein sequence ID" value="KHT55599.1"/>
    <property type="molecule type" value="Genomic_DNA"/>
</dbReference>
<dbReference type="InterPro" id="IPR050570">
    <property type="entry name" value="Cell_wall_metabolism_enzyme"/>
</dbReference>
<dbReference type="CDD" id="cd12797">
    <property type="entry name" value="M23_peptidase"/>
    <property type="match status" value="1"/>
</dbReference>
<dbReference type="PANTHER" id="PTHR21666">
    <property type="entry name" value="PEPTIDASE-RELATED"/>
    <property type="match status" value="1"/>
</dbReference>
<dbReference type="GO" id="GO:0032153">
    <property type="term" value="C:cell division site"/>
    <property type="evidence" value="ECO:0007669"/>
    <property type="project" value="TreeGrafter"/>
</dbReference>
<dbReference type="Gene3D" id="2.70.70.10">
    <property type="entry name" value="Glucose Permease (Domain IIA)"/>
    <property type="match status" value="1"/>
</dbReference>
<evidence type="ECO:0000313" key="5">
    <source>
        <dbReference type="Proteomes" id="UP000031197"/>
    </source>
</evidence>
<dbReference type="OrthoDB" id="9795421at2"/>
<feature type="chain" id="PRO_5002085075" evidence="2">
    <location>
        <begin position="23"/>
        <end position="289"/>
    </location>
</feature>
<dbReference type="PROSITE" id="PS51782">
    <property type="entry name" value="LYSM"/>
    <property type="match status" value="1"/>
</dbReference>
<dbReference type="Proteomes" id="UP000031197">
    <property type="component" value="Unassembled WGS sequence"/>
</dbReference>
<dbReference type="Pfam" id="PF01551">
    <property type="entry name" value="Peptidase_M23"/>
    <property type="match status" value="1"/>
</dbReference>
<dbReference type="InterPro" id="IPR018392">
    <property type="entry name" value="LysM"/>
</dbReference>
<gene>
    <name evidence="4" type="ORF">RJ41_04445</name>
</gene>
<sequence length="289" mass="31787">MHKHWFYLGFSLYFFALLGGCAGRTAPAPVVLLNSQVSDGSEEYTKKTYKVQRGDTLYAVAWYTGNDYRDLAKYNSLSAPYTIFPGQILNVSPPSNVAVVPVKTDVKTKQSTTPTTYNVDKSLVDRPSPQAYRESEKFVKPQNVTTVKKPSQSVKKQTPASFPDKVQEWVWPAEGKVVGTFSKSESGNKGIDIAGAKGSKVVAAADGKVVYSGSALRGYGNLVIIKHTDTFLSAYAYNDTILVKEREWVSAGQQIATMGDSGTNSVKLHFEVRYRGKSLDPMKYLPVLK</sequence>
<dbReference type="InterPro" id="IPR036779">
    <property type="entry name" value="LysM_dom_sf"/>
</dbReference>
<dbReference type="SMART" id="SM00257">
    <property type="entry name" value="LysM"/>
    <property type="match status" value="1"/>
</dbReference>
<protein>
    <submittedName>
        <fullName evidence="4">Peptidase</fullName>
    </submittedName>
</protein>
<dbReference type="GO" id="GO:0004222">
    <property type="term" value="F:metalloendopeptidase activity"/>
    <property type="evidence" value="ECO:0007669"/>
    <property type="project" value="TreeGrafter"/>
</dbReference>
<feature type="signal peptide" evidence="2">
    <location>
        <begin position="1"/>
        <end position="22"/>
    </location>
</feature>
<evidence type="ECO:0000259" key="3">
    <source>
        <dbReference type="PROSITE" id="PS51782"/>
    </source>
</evidence>
<keyword evidence="2" id="KW-0732">Signal</keyword>
<evidence type="ECO:0000256" key="2">
    <source>
        <dbReference type="SAM" id="SignalP"/>
    </source>
</evidence>
<dbReference type="InterPro" id="IPR011055">
    <property type="entry name" value="Dup_hybrid_motif"/>
</dbReference>
<dbReference type="SUPFAM" id="SSF51261">
    <property type="entry name" value="Duplicated hybrid motif"/>
    <property type="match status" value="1"/>
</dbReference>
<dbReference type="InterPro" id="IPR016047">
    <property type="entry name" value="M23ase_b-sheet_dom"/>
</dbReference>
<reference evidence="4 5" key="1">
    <citation type="submission" date="2014-12" db="EMBL/GenBank/DDBJ databases">
        <title>Genome sequencing of Alteromonas marina AD001.</title>
        <authorList>
            <person name="Adrian T.G.S."/>
            <person name="Chan K.G."/>
        </authorList>
    </citation>
    <scope>NUCLEOTIDE SEQUENCE [LARGE SCALE GENOMIC DNA]</scope>
    <source>
        <strain evidence="4 5">AD001</strain>
    </source>
</reference>
<dbReference type="CDD" id="cd00118">
    <property type="entry name" value="LysM"/>
    <property type="match status" value="1"/>
</dbReference>
<name>A0A0B3ZB72_9ALTE</name>
<proteinExistence type="inferred from homology"/>
<keyword evidence="5" id="KW-1185">Reference proteome</keyword>
<comment type="caution">
    <text evidence="4">The sequence shown here is derived from an EMBL/GenBank/DDBJ whole genome shotgun (WGS) entry which is preliminary data.</text>
</comment>
<accession>A0A0B3ZB72</accession>
<organism evidence="4 5">
    <name type="scientific">Alteromonas marina</name>
    <dbReference type="NCBI Taxonomy" id="203795"/>
    <lineage>
        <taxon>Bacteria</taxon>
        <taxon>Pseudomonadati</taxon>
        <taxon>Pseudomonadota</taxon>
        <taxon>Gammaproteobacteria</taxon>
        <taxon>Alteromonadales</taxon>
        <taxon>Alteromonadaceae</taxon>
        <taxon>Alteromonas/Salinimonas group</taxon>
        <taxon>Alteromonas</taxon>
    </lineage>
</organism>
<comment type="similarity">
    <text evidence="1">Belongs to the E.coli NlpD/Haemophilus LppB family.</text>
</comment>
<dbReference type="GO" id="GO:0009279">
    <property type="term" value="C:cell outer membrane"/>
    <property type="evidence" value="ECO:0007669"/>
    <property type="project" value="TreeGrafter"/>
</dbReference>
<dbReference type="AlphaFoldDB" id="A0A0B3ZB72"/>